<dbReference type="RefSeq" id="WP_200760487.1">
    <property type="nucleotide sequence ID" value="NZ_AP023366.1"/>
</dbReference>
<keyword evidence="2" id="KW-1185">Reference proteome</keyword>
<protein>
    <submittedName>
        <fullName evidence="1">Uncharacterized protein</fullName>
    </submittedName>
</protein>
<evidence type="ECO:0000313" key="1">
    <source>
        <dbReference type="EMBL" id="BCJ86489.1"/>
    </source>
</evidence>
<sequence>MEKIMLIASIPAIQTAIKVSGDGSARIQLDVPASEMAPLMKLIAFGRGKALKVTFEKDGQ</sequence>
<gene>
    <name evidence="1" type="ORF">skT53_14740</name>
</gene>
<name>A0A7I8DBY8_9BACL</name>
<dbReference type="KEGG" id="eff:skT53_14740"/>
<dbReference type="EMBL" id="AP023366">
    <property type="protein sequence ID" value="BCJ86489.1"/>
    <property type="molecule type" value="Genomic_DNA"/>
</dbReference>
<dbReference type="AlphaFoldDB" id="A0A7I8DBY8"/>
<organism evidence="1 2">
    <name type="scientific">Effusibacillus dendaii</name>
    <dbReference type="NCBI Taxonomy" id="2743772"/>
    <lineage>
        <taxon>Bacteria</taxon>
        <taxon>Bacillati</taxon>
        <taxon>Bacillota</taxon>
        <taxon>Bacilli</taxon>
        <taxon>Bacillales</taxon>
        <taxon>Alicyclobacillaceae</taxon>
        <taxon>Effusibacillus</taxon>
    </lineage>
</organism>
<proteinExistence type="predicted"/>
<dbReference type="Proteomes" id="UP000593802">
    <property type="component" value="Chromosome"/>
</dbReference>
<accession>A0A7I8DBY8</accession>
<reference evidence="1 2" key="1">
    <citation type="submission" date="2020-08" db="EMBL/GenBank/DDBJ databases">
        <title>Complete Genome Sequence of Effusibacillus dendaii Strain skT53, Isolated from Farmland soil.</title>
        <authorList>
            <person name="Konishi T."/>
            <person name="Kawasaki H."/>
        </authorList>
    </citation>
    <scope>NUCLEOTIDE SEQUENCE [LARGE SCALE GENOMIC DNA]</scope>
    <source>
        <strain evidence="2">skT53</strain>
    </source>
</reference>
<evidence type="ECO:0000313" key="2">
    <source>
        <dbReference type="Proteomes" id="UP000593802"/>
    </source>
</evidence>